<comment type="caution">
    <text evidence="10">The sequence shown here is derived from an EMBL/GenBank/DDBJ whole genome shotgun (WGS) entry which is preliminary data.</text>
</comment>
<dbReference type="PROSITE" id="PS50110">
    <property type="entry name" value="RESPONSE_REGULATORY"/>
    <property type="match status" value="1"/>
</dbReference>
<dbReference type="InterPro" id="IPR011006">
    <property type="entry name" value="CheY-like_superfamily"/>
</dbReference>
<dbReference type="AlphaFoldDB" id="A0A833J7Z3"/>
<dbReference type="Pfam" id="PF00072">
    <property type="entry name" value="Response_reg"/>
    <property type="match status" value="1"/>
</dbReference>
<dbReference type="Gene3D" id="3.30.450.20">
    <property type="entry name" value="PAS domain"/>
    <property type="match status" value="1"/>
</dbReference>
<dbReference type="SMART" id="SM00448">
    <property type="entry name" value="REC"/>
    <property type="match status" value="1"/>
</dbReference>
<feature type="region of interest" description="Disordered" evidence="5">
    <location>
        <begin position="1"/>
        <end position="22"/>
    </location>
</feature>
<dbReference type="Proteomes" id="UP000469949">
    <property type="component" value="Unassembled WGS sequence"/>
</dbReference>
<evidence type="ECO:0000256" key="4">
    <source>
        <dbReference type="PROSITE-ProRule" id="PRU00169"/>
    </source>
</evidence>
<proteinExistence type="predicted"/>
<dbReference type="Gene3D" id="3.30.565.10">
    <property type="entry name" value="Histidine kinase-like ATPase, C-terminal domain"/>
    <property type="match status" value="1"/>
</dbReference>
<dbReference type="NCBIfam" id="TIGR00229">
    <property type="entry name" value="sensory_box"/>
    <property type="match status" value="1"/>
</dbReference>
<keyword evidence="10" id="KW-0418">Kinase</keyword>
<dbReference type="RefSeq" id="WP_152276492.1">
    <property type="nucleotide sequence ID" value="NZ_WEKV01000008.1"/>
</dbReference>
<dbReference type="PANTHER" id="PTHR43065">
    <property type="entry name" value="SENSOR HISTIDINE KINASE"/>
    <property type="match status" value="1"/>
</dbReference>
<evidence type="ECO:0000259" key="9">
    <source>
        <dbReference type="PROSITE" id="PS50113"/>
    </source>
</evidence>
<dbReference type="SMART" id="SM00086">
    <property type="entry name" value="PAC"/>
    <property type="match status" value="1"/>
</dbReference>
<dbReference type="PRINTS" id="PR00344">
    <property type="entry name" value="BCTRLSENSOR"/>
</dbReference>
<dbReference type="InterPro" id="IPR035965">
    <property type="entry name" value="PAS-like_dom_sf"/>
</dbReference>
<dbReference type="SUPFAM" id="SSF55874">
    <property type="entry name" value="ATPase domain of HSP90 chaperone/DNA topoisomerase II/histidine kinase"/>
    <property type="match status" value="1"/>
</dbReference>
<dbReference type="Gene3D" id="3.40.50.2300">
    <property type="match status" value="1"/>
</dbReference>
<dbReference type="Gene3D" id="1.10.287.130">
    <property type="match status" value="1"/>
</dbReference>
<evidence type="ECO:0000256" key="3">
    <source>
        <dbReference type="ARBA" id="ARBA00022553"/>
    </source>
</evidence>
<evidence type="ECO:0000259" key="6">
    <source>
        <dbReference type="PROSITE" id="PS50109"/>
    </source>
</evidence>
<keyword evidence="10" id="KW-0808">Transferase</keyword>
<dbReference type="InterPro" id="IPR003594">
    <property type="entry name" value="HATPase_dom"/>
</dbReference>
<dbReference type="PANTHER" id="PTHR43065:SF42">
    <property type="entry name" value="TWO-COMPONENT SENSOR PPRA"/>
    <property type="match status" value="1"/>
</dbReference>
<evidence type="ECO:0000259" key="8">
    <source>
        <dbReference type="PROSITE" id="PS50112"/>
    </source>
</evidence>
<dbReference type="InterPro" id="IPR003661">
    <property type="entry name" value="HisK_dim/P_dom"/>
</dbReference>
<gene>
    <name evidence="10" type="ORF">F8B43_1445</name>
</gene>
<reference evidence="10 11" key="1">
    <citation type="submission" date="2019-10" db="EMBL/GenBank/DDBJ databases">
        <title>Draft Genome Sequence of the Caffeine Degrading Methylotroph Methylorubrum populi PINKEL.</title>
        <authorList>
            <person name="Dawson S.C."/>
            <person name="Zhang X."/>
            <person name="Wright M.E."/>
            <person name="Sharma G."/>
            <person name="Langner J.T."/>
            <person name="Ditty J.L."/>
            <person name="Subuyuj G.A."/>
        </authorList>
    </citation>
    <scope>NUCLEOTIDE SEQUENCE [LARGE SCALE GENOMIC DNA]</scope>
    <source>
        <strain evidence="10 11">Pinkel</strain>
    </source>
</reference>
<dbReference type="InterPro" id="IPR036097">
    <property type="entry name" value="HisK_dim/P_sf"/>
</dbReference>
<evidence type="ECO:0000256" key="2">
    <source>
        <dbReference type="ARBA" id="ARBA00012438"/>
    </source>
</evidence>
<dbReference type="InterPro" id="IPR005467">
    <property type="entry name" value="His_kinase_dom"/>
</dbReference>
<feature type="domain" description="PAS" evidence="8">
    <location>
        <begin position="29"/>
        <end position="102"/>
    </location>
</feature>
<dbReference type="SMART" id="SM00387">
    <property type="entry name" value="HATPase_c"/>
    <property type="match status" value="1"/>
</dbReference>
<dbReference type="SMART" id="SM00388">
    <property type="entry name" value="HisKA"/>
    <property type="match status" value="1"/>
</dbReference>
<feature type="domain" description="Response regulatory" evidence="7">
    <location>
        <begin position="418"/>
        <end position="534"/>
    </location>
</feature>
<dbReference type="CDD" id="cd00130">
    <property type="entry name" value="PAS"/>
    <property type="match status" value="1"/>
</dbReference>
<dbReference type="SUPFAM" id="SSF55785">
    <property type="entry name" value="PYP-like sensor domain (PAS domain)"/>
    <property type="match status" value="1"/>
</dbReference>
<keyword evidence="3 4" id="KW-0597">Phosphoprotein</keyword>
<name>A0A833J7Z3_9HYPH</name>
<dbReference type="InterPro" id="IPR001789">
    <property type="entry name" value="Sig_transdc_resp-reg_receiver"/>
</dbReference>
<evidence type="ECO:0000313" key="10">
    <source>
        <dbReference type="EMBL" id="KAB7786044.1"/>
    </source>
</evidence>
<dbReference type="InterPro" id="IPR001610">
    <property type="entry name" value="PAC"/>
</dbReference>
<dbReference type="EC" id="2.7.13.3" evidence="2"/>
<dbReference type="NCBIfam" id="NF010076">
    <property type="entry name" value="PRK13557.1"/>
    <property type="match status" value="1"/>
</dbReference>
<accession>A0A833J7Z3</accession>
<dbReference type="Pfam" id="PF02518">
    <property type="entry name" value="HATPase_c"/>
    <property type="match status" value="1"/>
</dbReference>
<dbReference type="SUPFAM" id="SSF47384">
    <property type="entry name" value="Homodimeric domain of signal transducing histidine kinase"/>
    <property type="match status" value="1"/>
</dbReference>
<dbReference type="Pfam" id="PF13426">
    <property type="entry name" value="PAS_9"/>
    <property type="match status" value="1"/>
</dbReference>
<feature type="domain" description="Histidine kinase" evidence="6">
    <location>
        <begin position="170"/>
        <end position="397"/>
    </location>
</feature>
<dbReference type="EMBL" id="WEKV01000008">
    <property type="protein sequence ID" value="KAB7786044.1"/>
    <property type="molecule type" value="Genomic_DNA"/>
</dbReference>
<organism evidence="10 11">
    <name type="scientific">Methylorubrum populi</name>
    <dbReference type="NCBI Taxonomy" id="223967"/>
    <lineage>
        <taxon>Bacteria</taxon>
        <taxon>Pseudomonadati</taxon>
        <taxon>Pseudomonadota</taxon>
        <taxon>Alphaproteobacteria</taxon>
        <taxon>Hyphomicrobiales</taxon>
        <taxon>Methylobacteriaceae</taxon>
        <taxon>Methylorubrum</taxon>
    </lineage>
</organism>
<sequence>MPSSPEKPSAPGPNTPVSGSGAAGVIDQHHDIFFAAVERTRMPMIVTDPRQPDNPIIFANRAFIRMTGYTVDELIGNNCRFLQGPDTDRDTVSDVRDAIREHREFATEILNYRKDGSSFWNALFVSPVFNRSGDLVYFFGSQLDVSRRRDAEESLHQSQKMESLGQLTGGIAHDFNNLLQVVSGHNEVLLALLDHPSLDVARMRRAGEAVRAATDRAAKLTHQLLAFSRKQRLEGRLLNLNGLVESMGEMAGRTLGDDIVLKSVLAPELWTTRIDPTQAEVALLNVLLNARDAMPDGGTVTVRTENLLIEDEDTALYKTVPPGAYVVISVTDTGLGMPSEILSRVMEPFFTTKGEGKGTGLGLAMVYGFAKQSGGSVKIYSEVGHGTTVRLLFPASDQKVEDEIKPTTRAADRHGTETVLVVDDRPDVAATAGTILEDFGYTVLVVDNPVAALEILDGEGRIDLLFTDLIMPGGMNGVMLARAARERQPRIKVLLTTGYAEASMERTDAGGTEFEIINKPYKRMELARRVRRVIDGPTGVG</sequence>
<protein>
    <recommendedName>
        <fullName evidence="2">histidine kinase</fullName>
        <ecNumber evidence="2">2.7.13.3</ecNumber>
    </recommendedName>
</protein>
<dbReference type="InterPro" id="IPR000700">
    <property type="entry name" value="PAS-assoc_C"/>
</dbReference>
<dbReference type="InterPro" id="IPR036890">
    <property type="entry name" value="HATPase_C_sf"/>
</dbReference>
<evidence type="ECO:0000256" key="5">
    <source>
        <dbReference type="SAM" id="MobiDB-lite"/>
    </source>
</evidence>
<evidence type="ECO:0000313" key="11">
    <source>
        <dbReference type="Proteomes" id="UP000469949"/>
    </source>
</evidence>
<dbReference type="InterPro" id="IPR004358">
    <property type="entry name" value="Sig_transdc_His_kin-like_C"/>
</dbReference>
<dbReference type="GO" id="GO:0000155">
    <property type="term" value="F:phosphorelay sensor kinase activity"/>
    <property type="evidence" value="ECO:0007669"/>
    <property type="project" value="InterPro"/>
</dbReference>
<feature type="domain" description="PAC" evidence="9">
    <location>
        <begin position="103"/>
        <end position="157"/>
    </location>
</feature>
<dbReference type="CDD" id="cd00082">
    <property type="entry name" value="HisKA"/>
    <property type="match status" value="1"/>
</dbReference>
<dbReference type="PROSITE" id="PS50112">
    <property type="entry name" value="PAS"/>
    <property type="match status" value="1"/>
</dbReference>
<dbReference type="PROSITE" id="PS50109">
    <property type="entry name" value="HIS_KIN"/>
    <property type="match status" value="1"/>
</dbReference>
<dbReference type="SMART" id="SM00091">
    <property type="entry name" value="PAS"/>
    <property type="match status" value="1"/>
</dbReference>
<evidence type="ECO:0000256" key="1">
    <source>
        <dbReference type="ARBA" id="ARBA00000085"/>
    </source>
</evidence>
<evidence type="ECO:0000259" key="7">
    <source>
        <dbReference type="PROSITE" id="PS50110"/>
    </source>
</evidence>
<feature type="modified residue" description="4-aspartylphosphate" evidence="4">
    <location>
        <position position="468"/>
    </location>
</feature>
<dbReference type="InterPro" id="IPR000014">
    <property type="entry name" value="PAS"/>
</dbReference>
<dbReference type="PROSITE" id="PS50113">
    <property type="entry name" value="PAC"/>
    <property type="match status" value="1"/>
</dbReference>
<dbReference type="SUPFAM" id="SSF52172">
    <property type="entry name" value="CheY-like"/>
    <property type="match status" value="1"/>
</dbReference>
<comment type="catalytic activity">
    <reaction evidence="1">
        <text>ATP + protein L-histidine = ADP + protein N-phospho-L-histidine.</text>
        <dbReference type="EC" id="2.7.13.3"/>
    </reaction>
</comment>